<evidence type="ECO:0000313" key="3">
    <source>
        <dbReference type="Proteomes" id="UP001058974"/>
    </source>
</evidence>
<reference evidence="2 3" key="1">
    <citation type="journal article" date="2022" name="Nat. Genet.">
        <title>Improved pea reference genome and pan-genome highlight genomic features and evolutionary characteristics.</title>
        <authorList>
            <person name="Yang T."/>
            <person name="Liu R."/>
            <person name="Luo Y."/>
            <person name="Hu S."/>
            <person name="Wang D."/>
            <person name="Wang C."/>
            <person name="Pandey M.K."/>
            <person name="Ge S."/>
            <person name="Xu Q."/>
            <person name="Li N."/>
            <person name="Li G."/>
            <person name="Huang Y."/>
            <person name="Saxena R.K."/>
            <person name="Ji Y."/>
            <person name="Li M."/>
            <person name="Yan X."/>
            <person name="He Y."/>
            <person name="Liu Y."/>
            <person name="Wang X."/>
            <person name="Xiang C."/>
            <person name="Varshney R.K."/>
            <person name="Ding H."/>
            <person name="Gao S."/>
            <person name="Zong X."/>
        </authorList>
    </citation>
    <scope>NUCLEOTIDE SEQUENCE [LARGE SCALE GENOMIC DNA]</scope>
    <source>
        <strain evidence="2 3">cv. Zhongwan 6</strain>
    </source>
</reference>
<feature type="region of interest" description="Disordered" evidence="1">
    <location>
        <begin position="219"/>
        <end position="251"/>
    </location>
</feature>
<dbReference type="EMBL" id="JAMSHJ010000001">
    <property type="protein sequence ID" value="KAI5444874.1"/>
    <property type="molecule type" value="Genomic_DNA"/>
</dbReference>
<dbReference type="PANTHER" id="PTHR31973:SF187">
    <property type="entry name" value="MUTATOR TRANSPOSASE MUDRA PROTEIN"/>
    <property type="match status" value="1"/>
</dbReference>
<dbReference type="PANTHER" id="PTHR31973">
    <property type="entry name" value="POLYPROTEIN, PUTATIVE-RELATED"/>
    <property type="match status" value="1"/>
</dbReference>
<dbReference type="AlphaFoldDB" id="A0A9D5GXT8"/>
<sequence>MPSLRQTPEIRSKGIITEPLEKWDVKLSSAQAYMAKIRALELIQSAETEQYAYLRNHVEGMRRFNPNTIMIVKCGMSDIGPVFERIYVCLETCKVAFAHTCKPLIGIDTCFLKGEDKRHLEMVSRSNVSGNQASRQLICTLSCHLMAQDPGLLQMGKINPPVMRRAPGRPNKQINKANDETTSRNVLIRNLTTIKYKNCGILGHNSRTCKGKTAMDRQLVKGSNKVTKAKKQRKSSTKEADTVLTQGSQAP</sequence>
<gene>
    <name evidence="2" type="ORF">KIW84_013231</name>
</gene>
<evidence type="ECO:0008006" key="4">
    <source>
        <dbReference type="Google" id="ProtNLM"/>
    </source>
</evidence>
<keyword evidence="3" id="KW-1185">Reference proteome</keyword>
<dbReference type="Gramene" id="Psat01G0323100-T1">
    <property type="protein sequence ID" value="KAI5444874.1"/>
    <property type="gene ID" value="KIW84_013231"/>
</dbReference>
<comment type="caution">
    <text evidence="2">The sequence shown here is derived from an EMBL/GenBank/DDBJ whole genome shotgun (WGS) entry which is preliminary data.</text>
</comment>
<protein>
    <recommendedName>
        <fullName evidence="4">Gag-pol polyprotein</fullName>
    </recommendedName>
</protein>
<evidence type="ECO:0000313" key="2">
    <source>
        <dbReference type="EMBL" id="KAI5444874.1"/>
    </source>
</evidence>
<evidence type="ECO:0000256" key="1">
    <source>
        <dbReference type="SAM" id="MobiDB-lite"/>
    </source>
</evidence>
<name>A0A9D5GXT8_PEA</name>
<accession>A0A9D5GXT8</accession>
<organism evidence="2 3">
    <name type="scientific">Pisum sativum</name>
    <name type="common">Garden pea</name>
    <name type="synonym">Lathyrus oleraceus</name>
    <dbReference type="NCBI Taxonomy" id="3888"/>
    <lineage>
        <taxon>Eukaryota</taxon>
        <taxon>Viridiplantae</taxon>
        <taxon>Streptophyta</taxon>
        <taxon>Embryophyta</taxon>
        <taxon>Tracheophyta</taxon>
        <taxon>Spermatophyta</taxon>
        <taxon>Magnoliopsida</taxon>
        <taxon>eudicotyledons</taxon>
        <taxon>Gunneridae</taxon>
        <taxon>Pentapetalae</taxon>
        <taxon>rosids</taxon>
        <taxon>fabids</taxon>
        <taxon>Fabales</taxon>
        <taxon>Fabaceae</taxon>
        <taxon>Papilionoideae</taxon>
        <taxon>50 kb inversion clade</taxon>
        <taxon>NPAAA clade</taxon>
        <taxon>Hologalegina</taxon>
        <taxon>IRL clade</taxon>
        <taxon>Fabeae</taxon>
        <taxon>Lathyrus</taxon>
    </lineage>
</organism>
<proteinExistence type="predicted"/>
<dbReference type="Proteomes" id="UP001058974">
    <property type="component" value="Chromosome 1"/>
</dbReference>